<gene>
    <name evidence="2" type="ORF">HKD21_08975</name>
</gene>
<dbReference type="RefSeq" id="WP_194255358.1">
    <property type="nucleotide sequence ID" value="NZ_JABCQO010000006.1"/>
</dbReference>
<dbReference type="Proteomes" id="UP000630952">
    <property type="component" value="Unassembled WGS sequence"/>
</dbReference>
<keyword evidence="1" id="KW-0472">Membrane</keyword>
<accession>A0ABR9YFX0</accession>
<organism evidence="2 3">
    <name type="scientific">Gluconobacter cerevisiae</name>
    <dbReference type="NCBI Taxonomy" id="1379734"/>
    <lineage>
        <taxon>Bacteria</taxon>
        <taxon>Pseudomonadati</taxon>
        <taxon>Pseudomonadota</taxon>
        <taxon>Alphaproteobacteria</taxon>
        <taxon>Acetobacterales</taxon>
        <taxon>Acetobacteraceae</taxon>
        <taxon>Gluconobacter</taxon>
    </lineage>
</organism>
<name>A0ABR9YFX0_9PROT</name>
<feature type="transmembrane region" description="Helical" evidence="1">
    <location>
        <begin position="87"/>
        <end position="110"/>
    </location>
</feature>
<evidence type="ECO:0000313" key="2">
    <source>
        <dbReference type="EMBL" id="MBF0876980.1"/>
    </source>
</evidence>
<keyword evidence="3" id="KW-1185">Reference proteome</keyword>
<evidence type="ECO:0000313" key="3">
    <source>
        <dbReference type="Proteomes" id="UP000630952"/>
    </source>
</evidence>
<keyword evidence="1" id="KW-0812">Transmembrane</keyword>
<reference evidence="2" key="1">
    <citation type="submission" date="2020-04" db="EMBL/GenBank/DDBJ databases">
        <authorList>
            <person name="Sombolestani A."/>
        </authorList>
    </citation>
    <scope>NUCLEOTIDE SEQUENCE</scope>
    <source>
        <strain evidence="2">LMG 27748</strain>
    </source>
</reference>
<dbReference type="EMBL" id="JABCQO010000006">
    <property type="protein sequence ID" value="MBF0876980.1"/>
    <property type="molecule type" value="Genomic_DNA"/>
</dbReference>
<proteinExistence type="predicted"/>
<reference evidence="2" key="2">
    <citation type="submission" date="2020-11" db="EMBL/GenBank/DDBJ databases">
        <title>Description of novel Gluconobacter species.</title>
        <authorList>
            <person name="Cleenwerck I."/>
            <person name="Cnockaert M."/>
            <person name="Borremans W."/>
            <person name="Wieme A.D."/>
            <person name="De Vuyst L."/>
            <person name="Vandamme P."/>
        </authorList>
    </citation>
    <scope>NUCLEOTIDE SEQUENCE</scope>
    <source>
        <strain evidence="2">LMG 27748</strain>
    </source>
</reference>
<evidence type="ECO:0000256" key="1">
    <source>
        <dbReference type="SAM" id="Phobius"/>
    </source>
</evidence>
<comment type="caution">
    <text evidence="2">The sequence shown here is derived from an EMBL/GenBank/DDBJ whole genome shotgun (WGS) entry which is preliminary data.</text>
</comment>
<dbReference type="Pfam" id="PF11188">
    <property type="entry name" value="DUF2975"/>
    <property type="match status" value="1"/>
</dbReference>
<sequence length="124" mass="13773">MMAPWRDVSIIAHLCLAFQNLCQAIILYRIASLILECLQEKIFTVSNVRSLRVIGFAGLASLCIPFFTGFIEGITDLPTAPPSHQAIFYDVTSASDLGLVALPFVMAWIFQKGLELRKELDEVV</sequence>
<keyword evidence="1" id="KW-1133">Transmembrane helix</keyword>
<feature type="transmembrane region" description="Helical" evidence="1">
    <location>
        <begin position="53"/>
        <end position="75"/>
    </location>
</feature>
<protein>
    <submittedName>
        <fullName evidence="2">DUF2975 domain-containing protein</fullName>
    </submittedName>
</protein>
<dbReference type="InterPro" id="IPR021354">
    <property type="entry name" value="DUF2975"/>
</dbReference>